<proteinExistence type="predicted"/>
<dbReference type="EMBL" id="FODH01000011">
    <property type="protein sequence ID" value="SEO76237.1"/>
    <property type="molecule type" value="Genomic_DNA"/>
</dbReference>
<dbReference type="InterPro" id="IPR001789">
    <property type="entry name" value="Sig_transdc_resp-reg_receiver"/>
</dbReference>
<evidence type="ECO:0000256" key="3">
    <source>
        <dbReference type="ARBA" id="ARBA00023163"/>
    </source>
</evidence>
<dbReference type="Gene3D" id="1.10.10.60">
    <property type="entry name" value="Homeodomain-like"/>
    <property type="match status" value="2"/>
</dbReference>
<reference evidence="8 9" key="1">
    <citation type="submission" date="2016-10" db="EMBL/GenBank/DDBJ databases">
        <authorList>
            <person name="de Groot N.N."/>
        </authorList>
    </citation>
    <scope>NUCLEOTIDE SEQUENCE [LARGE SCALE GENOMIC DNA]</scope>
    <source>
        <strain evidence="8 9">CGMCC 1.10238</strain>
    </source>
</reference>
<keyword evidence="1" id="KW-0805">Transcription regulation</keyword>
<feature type="modified residue" description="4-aspartylphosphate" evidence="4">
    <location>
        <position position="54"/>
    </location>
</feature>
<organism evidence="8 9">
    <name type="scientific">Paenibacillus sophorae</name>
    <dbReference type="NCBI Taxonomy" id="1333845"/>
    <lineage>
        <taxon>Bacteria</taxon>
        <taxon>Bacillati</taxon>
        <taxon>Bacillota</taxon>
        <taxon>Bacilli</taxon>
        <taxon>Bacillales</taxon>
        <taxon>Paenibacillaceae</taxon>
        <taxon>Paenibacillus</taxon>
    </lineage>
</organism>
<dbReference type="EMBL" id="CP076607">
    <property type="protein sequence ID" value="QWU16779.1"/>
    <property type="molecule type" value="Genomic_DNA"/>
</dbReference>
<evidence type="ECO:0000259" key="6">
    <source>
        <dbReference type="PROSITE" id="PS50110"/>
    </source>
</evidence>
<evidence type="ECO:0000313" key="8">
    <source>
        <dbReference type="EMBL" id="SEO76237.1"/>
    </source>
</evidence>
<dbReference type="GO" id="GO:0000160">
    <property type="term" value="P:phosphorelay signal transduction system"/>
    <property type="evidence" value="ECO:0007669"/>
    <property type="project" value="InterPro"/>
</dbReference>
<evidence type="ECO:0000313" key="9">
    <source>
        <dbReference type="Proteomes" id="UP000198809"/>
    </source>
</evidence>
<dbReference type="STRING" id="1333845.SAMN04487895_111106"/>
<dbReference type="AlphaFoldDB" id="A0A1H8SCE5"/>
<dbReference type="Proteomes" id="UP000198809">
    <property type="component" value="Unassembled WGS sequence"/>
</dbReference>
<feature type="domain" description="Response regulatory" evidence="6">
    <location>
        <begin position="2"/>
        <end position="119"/>
    </location>
</feature>
<evidence type="ECO:0000313" key="7">
    <source>
        <dbReference type="EMBL" id="QWU16779.1"/>
    </source>
</evidence>
<dbReference type="GO" id="GO:0003700">
    <property type="term" value="F:DNA-binding transcription factor activity"/>
    <property type="evidence" value="ECO:0007669"/>
    <property type="project" value="InterPro"/>
</dbReference>
<keyword evidence="10" id="KW-1185">Reference proteome</keyword>
<keyword evidence="2" id="KW-0238">DNA-binding</keyword>
<dbReference type="OrthoDB" id="342399at2"/>
<evidence type="ECO:0000256" key="2">
    <source>
        <dbReference type="ARBA" id="ARBA00023125"/>
    </source>
</evidence>
<dbReference type="Pfam" id="PF12833">
    <property type="entry name" value="HTH_18"/>
    <property type="match status" value="1"/>
</dbReference>
<accession>A0A1H8SCE5</accession>
<dbReference type="InterPro" id="IPR020449">
    <property type="entry name" value="Tscrpt_reg_AraC-type_HTH"/>
</dbReference>
<protein>
    <submittedName>
        <fullName evidence="7 8">Response regulator</fullName>
    </submittedName>
</protein>
<name>A0A1H8SCE5_9BACL</name>
<dbReference type="PANTHER" id="PTHR43280:SF28">
    <property type="entry name" value="HTH-TYPE TRANSCRIPTIONAL ACTIVATOR RHAS"/>
    <property type="match status" value="1"/>
</dbReference>
<dbReference type="SUPFAM" id="SSF46689">
    <property type="entry name" value="Homeodomain-like"/>
    <property type="match status" value="2"/>
</dbReference>
<gene>
    <name evidence="7" type="ORF">KP014_06085</name>
    <name evidence="8" type="ORF">SAMN04487895_111106</name>
</gene>
<dbReference type="PROSITE" id="PS50110">
    <property type="entry name" value="RESPONSE_REGULATORY"/>
    <property type="match status" value="1"/>
</dbReference>
<evidence type="ECO:0000259" key="5">
    <source>
        <dbReference type="PROSITE" id="PS01124"/>
    </source>
</evidence>
<dbReference type="InterPro" id="IPR011006">
    <property type="entry name" value="CheY-like_superfamily"/>
</dbReference>
<dbReference type="SMART" id="SM00342">
    <property type="entry name" value="HTH_ARAC"/>
    <property type="match status" value="1"/>
</dbReference>
<dbReference type="CDD" id="cd17536">
    <property type="entry name" value="REC_YesN-like"/>
    <property type="match status" value="1"/>
</dbReference>
<keyword evidence="4" id="KW-0597">Phosphoprotein</keyword>
<dbReference type="PROSITE" id="PS01124">
    <property type="entry name" value="HTH_ARAC_FAMILY_2"/>
    <property type="match status" value="1"/>
</dbReference>
<feature type="domain" description="HTH araC/xylS-type" evidence="5">
    <location>
        <begin position="284"/>
        <end position="382"/>
    </location>
</feature>
<evidence type="ECO:0000256" key="4">
    <source>
        <dbReference type="PROSITE-ProRule" id="PRU00169"/>
    </source>
</evidence>
<dbReference type="GO" id="GO:0043565">
    <property type="term" value="F:sequence-specific DNA binding"/>
    <property type="evidence" value="ECO:0007669"/>
    <property type="project" value="InterPro"/>
</dbReference>
<evidence type="ECO:0000256" key="1">
    <source>
        <dbReference type="ARBA" id="ARBA00023015"/>
    </source>
</evidence>
<dbReference type="SMART" id="SM00448">
    <property type="entry name" value="REC"/>
    <property type="match status" value="1"/>
</dbReference>
<dbReference type="RefSeq" id="WP_063619471.1">
    <property type="nucleotide sequence ID" value="NZ_CP076607.1"/>
</dbReference>
<dbReference type="InterPro" id="IPR009057">
    <property type="entry name" value="Homeodomain-like_sf"/>
</dbReference>
<dbReference type="PRINTS" id="PR00032">
    <property type="entry name" value="HTHARAC"/>
</dbReference>
<dbReference type="PANTHER" id="PTHR43280">
    <property type="entry name" value="ARAC-FAMILY TRANSCRIPTIONAL REGULATOR"/>
    <property type="match status" value="1"/>
</dbReference>
<sequence>MKALLVDDEFNVRDVIRYLGQWDQLGVTEIWEAGNGEEAQTIIERERPEIIFADIKMPKVTGIQLLEWLNQQAYTGKVIIVSGYDDYSYMRKAIQCSSFDYLLKPVEADALNTVLESAIFAWKREEAERRSDSVVAQEAERLRRNRLITAACEEEPWNGEDLAGYLPKADAYDLTLVYFYHTHSADTYINLLAEEMMSQEWGNAFVPQNDDCIGLVISSRGSKLSIEQWISNHFDIPVRLVSGGPLTSLQDLPSAYQSAKKAMELQNFRTIHRLSDLDDARRMDDIVSYLEEHYTEELSLDKLANRFFLSREHICRRFKQEQGINLSNYLIQLRIEQARRWLSQTEERIYSIAVNLGYQNEKYFSKLFKKEVGMTPAQYRGLYGNQNKRKGGEICEKSYENNVDRDDGRIACGVRGKE</sequence>
<reference evidence="7 10" key="2">
    <citation type="submission" date="2021-06" db="EMBL/GenBank/DDBJ databases">
        <title>Whole genome sequence of Paenibacillus sophorae DSM23020 for comparative genomics.</title>
        <authorList>
            <person name="Kim M.-J."/>
            <person name="Lee G."/>
            <person name="Shin J.-H."/>
        </authorList>
    </citation>
    <scope>NUCLEOTIDE SEQUENCE [LARGE SCALE GENOMIC DNA]</scope>
    <source>
        <strain evidence="7 10">DSM 23020</strain>
    </source>
</reference>
<dbReference type="PROSITE" id="PS00041">
    <property type="entry name" value="HTH_ARAC_FAMILY_1"/>
    <property type="match status" value="1"/>
</dbReference>
<dbReference type="Gene3D" id="3.40.50.2300">
    <property type="match status" value="1"/>
</dbReference>
<dbReference type="Pfam" id="PF00072">
    <property type="entry name" value="Response_reg"/>
    <property type="match status" value="1"/>
</dbReference>
<keyword evidence="3" id="KW-0804">Transcription</keyword>
<dbReference type="SUPFAM" id="SSF52172">
    <property type="entry name" value="CheY-like"/>
    <property type="match status" value="1"/>
</dbReference>
<dbReference type="InterPro" id="IPR018060">
    <property type="entry name" value="HTH_AraC"/>
</dbReference>
<dbReference type="InterPro" id="IPR018062">
    <property type="entry name" value="HTH_AraC-typ_CS"/>
</dbReference>
<dbReference type="Proteomes" id="UP000683429">
    <property type="component" value="Chromosome"/>
</dbReference>
<evidence type="ECO:0000313" key="10">
    <source>
        <dbReference type="Proteomes" id="UP000683429"/>
    </source>
</evidence>